<dbReference type="OrthoDB" id="206201at2759"/>
<feature type="region of interest" description="Disordered" evidence="1">
    <location>
        <begin position="442"/>
        <end position="469"/>
    </location>
</feature>
<evidence type="ECO:0000313" key="4">
    <source>
        <dbReference type="Proteomes" id="UP000234275"/>
    </source>
</evidence>
<keyword evidence="4" id="KW-1185">Reference proteome</keyword>
<feature type="compositionally biased region" description="Basic and acidic residues" evidence="1">
    <location>
        <begin position="456"/>
        <end position="469"/>
    </location>
</feature>
<feature type="domain" description="DUF7580" evidence="2">
    <location>
        <begin position="91"/>
        <end position="433"/>
    </location>
</feature>
<protein>
    <recommendedName>
        <fullName evidence="2">DUF7580 domain-containing protein</fullName>
    </recommendedName>
</protein>
<evidence type="ECO:0000256" key="1">
    <source>
        <dbReference type="SAM" id="MobiDB-lite"/>
    </source>
</evidence>
<dbReference type="GeneID" id="36561138"/>
<dbReference type="PANTHER" id="PTHR35186:SF4">
    <property type="entry name" value="PRION-INHIBITION AND PROPAGATION HELO DOMAIN-CONTAINING PROTEIN"/>
    <property type="match status" value="1"/>
</dbReference>
<comment type="caution">
    <text evidence="3">The sequence shown here is derived from an EMBL/GenBank/DDBJ whole genome shotgun (WGS) entry which is preliminary data.</text>
</comment>
<dbReference type="Pfam" id="PF24476">
    <property type="entry name" value="DUF7580"/>
    <property type="match status" value="1"/>
</dbReference>
<evidence type="ECO:0000313" key="3">
    <source>
        <dbReference type="EMBL" id="PLB46418.1"/>
    </source>
</evidence>
<dbReference type="Proteomes" id="UP000234275">
    <property type="component" value="Unassembled WGS sequence"/>
</dbReference>
<dbReference type="InterPro" id="IPR056002">
    <property type="entry name" value="DUF7580"/>
</dbReference>
<sequence>MLRRIEATVNTSIIPAQILGVETAFPRQRYLTKWWRELQKENQSIEPNLLTNSLGILRDQDESDAFVDFLYDHLEEMERMFRRRRIAQPPDVVSNALKSLFRGLSEHKDCNCLPEHDVSVRLCLGTFRSNLEHSCDFDMFFSLENEWHEANVRIATSSAVESTSANTPAIGDPEAHEMRVKKLCQLMRQRKALDHLQLQVDEDSQLYELYSKKSILGINDKEAPFSLEDILKYYRELLMLSSPTKQILALMLGYAVLYLTRTPWLPPTWGPSNILFFNKTSGEMPLKPFIQTQLTHDANANTCDDKPDHQGNRMVHKCPQIAALGVMLIELHYATRIEDLVDNLTEDVPEDLDEDVTEDVPEDLAEHHAGSNTRTRFTDAQLVLAKDRSVLNKGSHYLYAAAKCLDPKVWEDESAKALDDQNLRTTIYQEVLRTAGSDHLWSARDTRGSSAPDSPVNRRPDIAAVPDETKARELAKAEYGPLLILKMSDREKSTEKTHPRGGFLVILAAVGDDGSTTQ</sequence>
<evidence type="ECO:0000259" key="2">
    <source>
        <dbReference type="Pfam" id="PF24476"/>
    </source>
</evidence>
<proteinExistence type="predicted"/>
<dbReference type="AlphaFoldDB" id="A0A2I2G0L8"/>
<accession>A0A2I2G0L8</accession>
<dbReference type="VEuPathDB" id="FungiDB:P170DRAFT_477298"/>
<dbReference type="EMBL" id="MSFO01000006">
    <property type="protein sequence ID" value="PLB46418.1"/>
    <property type="molecule type" value="Genomic_DNA"/>
</dbReference>
<dbReference type="RefSeq" id="XP_024701720.1">
    <property type="nucleotide sequence ID" value="XM_024853440.1"/>
</dbReference>
<reference evidence="3 4" key="1">
    <citation type="submission" date="2016-12" db="EMBL/GenBank/DDBJ databases">
        <title>The genomes of Aspergillus section Nigri reveals drivers in fungal speciation.</title>
        <authorList>
            <consortium name="DOE Joint Genome Institute"/>
            <person name="Vesth T.C."/>
            <person name="Nybo J."/>
            <person name="Theobald S."/>
            <person name="Brandl J."/>
            <person name="Frisvad J.C."/>
            <person name="Nielsen K.F."/>
            <person name="Lyhne E.K."/>
            <person name="Kogle M.E."/>
            <person name="Kuo A."/>
            <person name="Riley R."/>
            <person name="Clum A."/>
            <person name="Nolan M."/>
            <person name="Lipzen A."/>
            <person name="Salamov A."/>
            <person name="Henrissat B."/>
            <person name="Wiebenga A."/>
            <person name="De Vries R.P."/>
            <person name="Grigoriev I.V."/>
            <person name="Mortensen U.H."/>
            <person name="Andersen M.R."/>
            <person name="Baker S.E."/>
        </authorList>
    </citation>
    <scope>NUCLEOTIDE SEQUENCE [LARGE SCALE GENOMIC DNA]</scope>
    <source>
        <strain evidence="3 4">IBT 23096</strain>
    </source>
</reference>
<gene>
    <name evidence="3" type="ORF">P170DRAFT_477298</name>
</gene>
<organism evidence="3 4">
    <name type="scientific">Aspergillus steynii IBT 23096</name>
    <dbReference type="NCBI Taxonomy" id="1392250"/>
    <lineage>
        <taxon>Eukaryota</taxon>
        <taxon>Fungi</taxon>
        <taxon>Dikarya</taxon>
        <taxon>Ascomycota</taxon>
        <taxon>Pezizomycotina</taxon>
        <taxon>Eurotiomycetes</taxon>
        <taxon>Eurotiomycetidae</taxon>
        <taxon>Eurotiales</taxon>
        <taxon>Aspergillaceae</taxon>
        <taxon>Aspergillus</taxon>
        <taxon>Aspergillus subgen. Circumdati</taxon>
    </lineage>
</organism>
<dbReference type="PANTHER" id="PTHR35186">
    <property type="entry name" value="ANK_REP_REGION DOMAIN-CONTAINING PROTEIN"/>
    <property type="match status" value="1"/>
</dbReference>
<name>A0A2I2G0L8_9EURO</name>
<dbReference type="STRING" id="1392250.A0A2I2G0L8"/>